<evidence type="ECO:0000256" key="2">
    <source>
        <dbReference type="ARBA" id="ARBA00005254"/>
    </source>
</evidence>
<dbReference type="Pfam" id="PF00378">
    <property type="entry name" value="ECH_1"/>
    <property type="match status" value="1"/>
</dbReference>
<feature type="region of interest" description="Disordered" evidence="5">
    <location>
        <begin position="248"/>
        <end position="271"/>
    </location>
</feature>
<evidence type="ECO:0000313" key="6">
    <source>
        <dbReference type="EMBL" id="TFZ84058.1"/>
    </source>
</evidence>
<evidence type="ECO:0000256" key="4">
    <source>
        <dbReference type="ARBA" id="ARBA00023235"/>
    </source>
</evidence>
<gene>
    <name evidence="6" type="ORF">E4680_00490</name>
</gene>
<feature type="compositionally biased region" description="Low complexity" evidence="5">
    <location>
        <begin position="248"/>
        <end position="265"/>
    </location>
</feature>
<dbReference type="SUPFAM" id="SSF52096">
    <property type="entry name" value="ClpP/crotonase"/>
    <property type="match status" value="1"/>
</dbReference>
<dbReference type="InterPro" id="IPR029045">
    <property type="entry name" value="ClpP/crotonase-like_dom_sf"/>
</dbReference>
<evidence type="ECO:0000313" key="7">
    <source>
        <dbReference type="Proteomes" id="UP000297890"/>
    </source>
</evidence>
<proteinExistence type="inferred from homology"/>
<comment type="subcellular location">
    <subcellularLocation>
        <location evidence="1">Peroxisome</location>
    </subcellularLocation>
</comment>
<evidence type="ECO:0000256" key="1">
    <source>
        <dbReference type="ARBA" id="ARBA00004275"/>
    </source>
</evidence>
<keyword evidence="4" id="KW-0413">Isomerase</keyword>
<dbReference type="InterPro" id="IPR001753">
    <property type="entry name" value="Enoyl-CoA_hydra/iso"/>
</dbReference>
<evidence type="ECO:0000256" key="5">
    <source>
        <dbReference type="SAM" id="MobiDB-lite"/>
    </source>
</evidence>
<dbReference type="OrthoDB" id="9807606at2"/>
<keyword evidence="3" id="KW-0576">Peroxisome</keyword>
<dbReference type="InterPro" id="IPR014748">
    <property type="entry name" value="Enoyl-CoA_hydra_C"/>
</dbReference>
<dbReference type="Gene3D" id="1.10.12.10">
    <property type="entry name" value="Lyase 2-enoyl-coa Hydratase, Chain A, domain 2"/>
    <property type="match status" value="1"/>
</dbReference>
<dbReference type="InterPro" id="IPR051053">
    <property type="entry name" value="ECH/Chromodomain_protein"/>
</dbReference>
<dbReference type="RefSeq" id="WP_135280417.1">
    <property type="nucleotide sequence ID" value="NZ_SRIO01000001.1"/>
</dbReference>
<dbReference type="EMBL" id="SRIO01000001">
    <property type="protein sequence ID" value="TFZ84058.1"/>
    <property type="molecule type" value="Genomic_DNA"/>
</dbReference>
<dbReference type="PANTHER" id="PTHR43684">
    <property type="match status" value="1"/>
</dbReference>
<accession>A0A4Z0FC11</accession>
<keyword evidence="7" id="KW-1185">Reference proteome</keyword>
<protein>
    <submittedName>
        <fullName evidence="6">Enoyl-CoA hydratase</fullName>
    </submittedName>
</protein>
<sequence length="271" mass="28779">MTTDILIERDAAVWTIRFNRPNKRNALTHAMYTALVDALAAAAADPFVRVVILSGAGDCFTAGNDLQDFLQTPPTSPESPVVRFLRALVDFPKPLLAAVPGVAVGIGTTLLLHCDLAWAAPNARFQLPFAQLALVPEGAASYLLPLAVGAKQANAMLLAGEALDAEAAAKAGLINAVIPADVLQQHVREQAQKLADLPPDALRQTKALLRAPHRAATETALLTEVQAFGRQLQSAECRAAMQAFFQRPASAAATRRDAAPSTPRPQETNRS</sequence>
<dbReference type="Proteomes" id="UP000297890">
    <property type="component" value="Unassembled WGS sequence"/>
</dbReference>
<comment type="caution">
    <text evidence="6">The sequence shown here is derived from an EMBL/GenBank/DDBJ whole genome shotgun (WGS) entry which is preliminary data.</text>
</comment>
<evidence type="ECO:0000256" key="3">
    <source>
        <dbReference type="ARBA" id="ARBA00023140"/>
    </source>
</evidence>
<dbReference type="AlphaFoldDB" id="A0A4Z0FC11"/>
<dbReference type="CDD" id="cd06558">
    <property type="entry name" value="crotonase-like"/>
    <property type="match status" value="1"/>
</dbReference>
<dbReference type="Gene3D" id="3.90.226.10">
    <property type="entry name" value="2-enoyl-CoA Hydratase, Chain A, domain 1"/>
    <property type="match status" value="1"/>
</dbReference>
<dbReference type="PANTHER" id="PTHR43684:SF1">
    <property type="entry name" value="ENOYL-COA DELTA ISOMERASE 2"/>
    <property type="match status" value="1"/>
</dbReference>
<name>A0A4Z0FC11_9GAMM</name>
<comment type="similarity">
    <text evidence="2">Belongs to the enoyl-CoA hydratase/isomerase family.</text>
</comment>
<dbReference type="GO" id="GO:0004165">
    <property type="term" value="F:delta(3)-delta(2)-enoyl-CoA isomerase activity"/>
    <property type="evidence" value="ECO:0007669"/>
    <property type="project" value="UniProtKB-ARBA"/>
</dbReference>
<organism evidence="6 7">
    <name type="scientific">Candidatus Macondimonas diazotrophica</name>
    <dbReference type="NCBI Taxonomy" id="2305248"/>
    <lineage>
        <taxon>Bacteria</taxon>
        <taxon>Pseudomonadati</taxon>
        <taxon>Pseudomonadota</taxon>
        <taxon>Gammaproteobacteria</taxon>
        <taxon>Chromatiales</taxon>
        <taxon>Ectothiorhodospiraceae</taxon>
        <taxon>Candidatus Macondimonas</taxon>
    </lineage>
</organism>
<reference evidence="6 7" key="1">
    <citation type="journal article" date="2019" name="ISME J.">
        <title>Candidatus Macondimonas diazotrophica, a novel gammaproteobacterial genus dominating crude-oil-contaminated coastal sediments.</title>
        <authorList>
            <person name="Karthikeyan S."/>
            <person name="Konstantinidis K."/>
        </authorList>
    </citation>
    <scope>NUCLEOTIDE SEQUENCE [LARGE SCALE GENOMIC DNA]</scope>
    <source>
        <strain evidence="6 7">KTK01</strain>
    </source>
</reference>